<dbReference type="SUPFAM" id="SSF50969">
    <property type="entry name" value="YVTN repeat-like/Quinoprotein amine dehydrogenase"/>
    <property type="match status" value="1"/>
</dbReference>
<dbReference type="SMART" id="SM00320">
    <property type="entry name" value="WD40"/>
    <property type="match status" value="2"/>
</dbReference>
<dbReference type="Proteomes" id="UP001344906">
    <property type="component" value="Unassembled WGS sequence"/>
</dbReference>
<dbReference type="PROSITE" id="PS50082">
    <property type="entry name" value="WD_REPEATS_2"/>
    <property type="match status" value="1"/>
</dbReference>
<evidence type="ECO:0000256" key="1">
    <source>
        <dbReference type="PROSITE-ProRule" id="PRU00221"/>
    </source>
</evidence>
<sequence>MKQQIQGRAKPRPGFAQRRKLIAGLTLAGLALNGYAGLKLLGELWEQHINPTALKTMPVDKHRLLSIPGDPSASPYRWLRDGSHLLIVDTQTPNYNIINVISGERVKTLTSAFPYGRRQLYWSSDHRYMVEFGDTQAQSYLNERRAIAWDLQSGKQIWKSPPLGYADSSDLSPEGSYFAQYQDESSSGKQQSKNVQVWDIRQNQLLTSWPVQALRPGPEPEMRFYVRTMAWSPDGTRLSLICSDGAIQVWHVARDQLLWTYTAAATAYTTNAILQQWSPDGKTLLLWQIMAGKSKMHMLNAQTGKLIQQFMVASDIRGLGGTFNLPDQHDQFLAWSNDGARLALRIYNELSGEKSVQIYDAHTGQKLFTCQGVTGMLTSFAWSPDGRFLAAGNIVDGLSSDKGGLTSTIQFWDASTGTALFTYQAPRAPIQLSWSPDSRFLATYNAQDYNVRVGIHYSLFAGFALQVFRVS</sequence>
<gene>
    <name evidence="2" type="ORF">KDH_68830</name>
</gene>
<evidence type="ECO:0008006" key="4">
    <source>
        <dbReference type="Google" id="ProtNLM"/>
    </source>
</evidence>
<keyword evidence="3" id="KW-1185">Reference proteome</keyword>
<dbReference type="InterPro" id="IPR001680">
    <property type="entry name" value="WD40_rpt"/>
</dbReference>
<feature type="repeat" description="WD" evidence="1">
    <location>
        <begin position="226"/>
        <end position="260"/>
    </location>
</feature>
<keyword evidence="1" id="KW-0853">WD repeat</keyword>
<dbReference type="EMBL" id="BSRI01000002">
    <property type="protein sequence ID" value="GLV60060.1"/>
    <property type="molecule type" value="Genomic_DNA"/>
</dbReference>
<dbReference type="InterPro" id="IPR011044">
    <property type="entry name" value="Quino_amine_DH_bsu"/>
</dbReference>
<proteinExistence type="predicted"/>
<accession>A0ABQ6G0N4</accession>
<dbReference type="PANTHER" id="PTHR19879">
    <property type="entry name" value="TRANSCRIPTION INITIATION FACTOR TFIID"/>
    <property type="match status" value="1"/>
</dbReference>
<evidence type="ECO:0000313" key="3">
    <source>
        <dbReference type="Proteomes" id="UP001344906"/>
    </source>
</evidence>
<dbReference type="RefSeq" id="WP_338257021.1">
    <property type="nucleotide sequence ID" value="NZ_BSRI01000002.1"/>
</dbReference>
<name>A0ABQ6G0N4_9CHLR</name>
<dbReference type="PANTHER" id="PTHR19879:SF9">
    <property type="entry name" value="TRANSCRIPTION INITIATION FACTOR TFIID SUBUNIT 5"/>
    <property type="match status" value="1"/>
</dbReference>
<dbReference type="Gene3D" id="2.130.10.10">
    <property type="entry name" value="YVTN repeat-like/Quinoprotein amine dehydrogenase"/>
    <property type="match status" value="2"/>
</dbReference>
<comment type="caution">
    <text evidence="2">The sequence shown here is derived from an EMBL/GenBank/DDBJ whole genome shotgun (WGS) entry which is preliminary data.</text>
</comment>
<reference evidence="2 3" key="1">
    <citation type="submission" date="2023-02" db="EMBL/GenBank/DDBJ databases">
        <title>Dictyobacter halimunensis sp. nov., a new member of the class Ktedonobacteria from forest soil in a geothermal area.</title>
        <authorList>
            <person name="Rachmania M.K."/>
            <person name="Ningsih F."/>
            <person name="Sakai Y."/>
            <person name="Yabe S."/>
            <person name="Yokota A."/>
            <person name="Sjamsuridzal W."/>
        </authorList>
    </citation>
    <scope>NUCLEOTIDE SEQUENCE [LARGE SCALE GENOMIC DNA]</scope>
    <source>
        <strain evidence="2 3">S3.2.2.5</strain>
    </source>
</reference>
<evidence type="ECO:0000313" key="2">
    <source>
        <dbReference type="EMBL" id="GLV60060.1"/>
    </source>
</evidence>
<dbReference type="InterPro" id="IPR015943">
    <property type="entry name" value="WD40/YVTN_repeat-like_dom_sf"/>
</dbReference>
<dbReference type="Pfam" id="PF00400">
    <property type="entry name" value="WD40"/>
    <property type="match status" value="2"/>
</dbReference>
<organism evidence="2 3">
    <name type="scientific">Dictyobacter halimunensis</name>
    <dbReference type="NCBI Taxonomy" id="3026934"/>
    <lineage>
        <taxon>Bacteria</taxon>
        <taxon>Bacillati</taxon>
        <taxon>Chloroflexota</taxon>
        <taxon>Ktedonobacteria</taxon>
        <taxon>Ktedonobacterales</taxon>
        <taxon>Dictyobacteraceae</taxon>
        <taxon>Dictyobacter</taxon>
    </lineage>
</organism>
<protein>
    <recommendedName>
        <fullName evidence="4">Anaphase-promoting complex subunit 4 WD40 domain-containing protein</fullName>
    </recommendedName>
</protein>